<keyword evidence="5 10" id="KW-0963">Cytoplasm</keyword>
<keyword evidence="7 10" id="KW-0808">Transferase</keyword>
<dbReference type="PANTHER" id="PTHR10937:SF0">
    <property type="entry name" value="GLUTAMINE--FRUCTOSE-6-PHOSPHATE TRANSAMINASE (ISOMERIZING)"/>
    <property type="match status" value="1"/>
</dbReference>
<dbReference type="EMBL" id="AP011803">
    <property type="protein sequence ID" value="BAL59549.1"/>
    <property type="molecule type" value="Genomic_DNA"/>
</dbReference>
<keyword evidence="8" id="KW-0677">Repeat</keyword>
<dbReference type="GO" id="GO:0006047">
    <property type="term" value="P:UDP-N-acetylglucosamine metabolic process"/>
    <property type="evidence" value="ECO:0007669"/>
    <property type="project" value="TreeGrafter"/>
</dbReference>
<dbReference type="SUPFAM" id="SSF56235">
    <property type="entry name" value="N-terminal nucleophile aminohydrolases (Ntn hydrolases)"/>
    <property type="match status" value="1"/>
</dbReference>
<dbReference type="PROSITE" id="PS51278">
    <property type="entry name" value="GATASE_TYPE_2"/>
    <property type="match status" value="1"/>
</dbReference>
<name>H5SVC0_ACEAU</name>
<dbReference type="Gene3D" id="3.40.50.10490">
    <property type="entry name" value="Glucose-6-phosphate isomerase like protein, domain 1"/>
    <property type="match status" value="2"/>
</dbReference>
<comment type="subunit">
    <text evidence="10">Homodimer.</text>
</comment>
<proteinExistence type="inferred from homology"/>
<comment type="subcellular location">
    <subcellularLocation>
        <location evidence="2 10">Cytoplasm</location>
    </subcellularLocation>
</comment>
<reference evidence="13" key="2">
    <citation type="journal article" date="2012" name="PLoS ONE">
        <title>A Deeply Branching Thermophilic Bacterium with an Ancient Acetyl-CoA Pathway Dominates a Subsurface Ecosystem.</title>
        <authorList>
            <person name="Takami H."/>
            <person name="Noguchi H."/>
            <person name="Takaki Y."/>
            <person name="Uchiyama I."/>
            <person name="Toyoda A."/>
            <person name="Nishi S."/>
            <person name="Chee G.-J."/>
            <person name="Arai W."/>
            <person name="Nunoura T."/>
            <person name="Itoh T."/>
            <person name="Hattori M."/>
            <person name="Takai K."/>
        </authorList>
    </citation>
    <scope>NUCLEOTIDE SEQUENCE</scope>
</reference>
<feature type="domain" description="SIS" evidence="12">
    <location>
        <begin position="459"/>
        <end position="600"/>
    </location>
</feature>
<dbReference type="InterPro" id="IPR046348">
    <property type="entry name" value="SIS_dom_sf"/>
</dbReference>
<dbReference type="NCBIfam" id="NF001484">
    <property type="entry name" value="PRK00331.1"/>
    <property type="match status" value="1"/>
</dbReference>
<evidence type="ECO:0000256" key="7">
    <source>
        <dbReference type="ARBA" id="ARBA00022679"/>
    </source>
</evidence>
<dbReference type="NCBIfam" id="TIGR01135">
    <property type="entry name" value="glmS"/>
    <property type="match status" value="1"/>
</dbReference>
<dbReference type="CDD" id="cd00714">
    <property type="entry name" value="GFAT"/>
    <property type="match status" value="1"/>
</dbReference>
<gene>
    <name evidence="10" type="primary">glmS</name>
    <name evidence="13" type="ORF">HGMM_OP4C185</name>
</gene>
<dbReference type="Pfam" id="PF01380">
    <property type="entry name" value="SIS"/>
    <property type="match status" value="2"/>
</dbReference>
<evidence type="ECO:0000256" key="5">
    <source>
        <dbReference type="ARBA" id="ARBA00022490"/>
    </source>
</evidence>
<evidence type="ECO:0000256" key="1">
    <source>
        <dbReference type="ARBA" id="ARBA00001031"/>
    </source>
</evidence>
<dbReference type="CDD" id="cd05009">
    <property type="entry name" value="SIS_GlmS_GlmD_2"/>
    <property type="match status" value="1"/>
</dbReference>
<dbReference type="InterPro" id="IPR035490">
    <property type="entry name" value="GlmS/FrlB_SIS"/>
</dbReference>
<evidence type="ECO:0000259" key="12">
    <source>
        <dbReference type="PROSITE" id="PS51464"/>
    </source>
</evidence>
<dbReference type="GO" id="GO:0097367">
    <property type="term" value="F:carbohydrate derivative binding"/>
    <property type="evidence" value="ECO:0007669"/>
    <property type="project" value="InterPro"/>
</dbReference>
<dbReference type="Pfam" id="PF13522">
    <property type="entry name" value="GATase_6"/>
    <property type="match status" value="1"/>
</dbReference>
<evidence type="ECO:0000256" key="9">
    <source>
        <dbReference type="ARBA" id="ARBA00022962"/>
    </source>
</evidence>
<reference evidence="13" key="1">
    <citation type="journal article" date="2005" name="Environ. Microbiol.">
        <title>Genetic and functional properties of uncultivated thermophilic crenarchaeotes from a subsurface gold mine as revealed by analysis of genome fragments.</title>
        <authorList>
            <person name="Nunoura T."/>
            <person name="Hirayama H."/>
            <person name="Takami H."/>
            <person name="Oida H."/>
            <person name="Nishi S."/>
            <person name="Shimamura S."/>
            <person name="Suzuki Y."/>
            <person name="Inagaki F."/>
            <person name="Takai K."/>
            <person name="Nealson K.H."/>
            <person name="Horikoshi K."/>
        </authorList>
    </citation>
    <scope>NUCLEOTIDE SEQUENCE</scope>
</reference>
<evidence type="ECO:0000256" key="10">
    <source>
        <dbReference type="HAMAP-Rule" id="MF_00164"/>
    </source>
</evidence>
<feature type="active site" description="For Fru-6P isomerization activity" evidence="10">
    <location>
        <position position="605"/>
    </location>
</feature>
<evidence type="ECO:0000256" key="6">
    <source>
        <dbReference type="ARBA" id="ARBA00022576"/>
    </source>
</evidence>
<evidence type="ECO:0000256" key="4">
    <source>
        <dbReference type="ARBA" id="ARBA00016090"/>
    </source>
</evidence>
<dbReference type="HAMAP" id="MF_00164">
    <property type="entry name" value="GlmS"/>
    <property type="match status" value="1"/>
</dbReference>
<dbReference type="InterPro" id="IPR005855">
    <property type="entry name" value="GFAT"/>
</dbReference>
<comment type="catalytic activity">
    <reaction evidence="1 10">
        <text>D-fructose 6-phosphate + L-glutamine = D-glucosamine 6-phosphate + L-glutamate</text>
        <dbReference type="Rhea" id="RHEA:13237"/>
        <dbReference type="ChEBI" id="CHEBI:29985"/>
        <dbReference type="ChEBI" id="CHEBI:58359"/>
        <dbReference type="ChEBI" id="CHEBI:58725"/>
        <dbReference type="ChEBI" id="CHEBI:61527"/>
        <dbReference type="EC" id="2.6.1.16"/>
    </reaction>
</comment>
<sequence>MCGIVGYVGQRPAKELLLEALKKLEYRGYDSAGIALLESDRLYLEKRAGKVSELVRRLDTKVSRATVGLGHTRWATHGPPTDSNAHPHCDCHTKIAVIHNGIIENYLSFKEELQRRGHRFLSETDSEVIAHLIEEHYDGTDLLTAVRKALQPLRGAYAIAVLATDSPNEVVVARQGSPLVLGLGQNETFAASDIPALLSFTRKMIFLNDGELAVLRQDGVELFDFEGQRLARAPQQIAWDVVTAQKHGYKHFMLKEIHEQPQALANTLQHRYELSTGKIVLPELASLLPSIQRTQMIYLVAMGTAYYAGLTAKYLWREFFGIPIAVELASEFRYSKPYLDRNTLVIAISQSGETADTLGAVRLARERGASVLSIVNVQGATLARESDATLYTHAGPEIGVASTKAFIAQLGALNLVGFFIAQARGWLSPAQTRPALEGLVRGPALIEKLLQQEREIARLAQTFYEKEHFLFLGRDLLYPIALEGALKLKEISYIHAEGYAAGELKHGPIALIDAEMPTVVLVTKESVYEKVFSNIEEVKARRGIVIAVTDQINKEIERVSDFILEIPESSRWLAPILFVVPLQLFAYHIADLRGTDVDQPRNLAKSVTVE</sequence>
<dbReference type="AlphaFoldDB" id="H5SVC0"/>
<evidence type="ECO:0000313" key="13">
    <source>
        <dbReference type="EMBL" id="BAL59549.1"/>
    </source>
</evidence>
<feature type="initiator methionine" description="Removed" evidence="10">
    <location>
        <position position="1"/>
    </location>
</feature>
<dbReference type="PROSITE" id="PS51464">
    <property type="entry name" value="SIS"/>
    <property type="match status" value="2"/>
</dbReference>
<dbReference type="InterPro" id="IPR035466">
    <property type="entry name" value="GlmS/AgaS_SIS"/>
</dbReference>
<dbReference type="InterPro" id="IPR047084">
    <property type="entry name" value="GFAT_N"/>
</dbReference>
<dbReference type="EC" id="2.6.1.16" evidence="3 10"/>
<feature type="active site" description="Nucleophile; for GATase activity" evidence="10">
    <location>
        <position position="2"/>
    </location>
</feature>
<dbReference type="GO" id="GO:0005975">
    <property type="term" value="P:carbohydrate metabolic process"/>
    <property type="evidence" value="ECO:0007669"/>
    <property type="project" value="UniProtKB-UniRule"/>
</dbReference>
<evidence type="ECO:0000256" key="3">
    <source>
        <dbReference type="ARBA" id="ARBA00012916"/>
    </source>
</evidence>
<evidence type="ECO:0000259" key="11">
    <source>
        <dbReference type="PROSITE" id="PS51278"/>
    </source>
</evidence>
<evidence type="ECO:0000256" key="2">
    <source>
        <dbReference type="ARBA" id="ARBA00004496"/>
    </source>
</evidence>
<feature type="domain" description="SIS" evidence="12">
    <location>
        <begin position="287"/>
        <end position="426"/>
    </location>
</feature>
<keyword evidence="6 10" id="KW-0032">Aminotransferase</keyword>
<dbReference type="CDD" id="cd05008">
    <property type="entry name" value="SIS_GlmS_GlmD_1"/>
    <property type="match status" value="1"/>
</dbReference>
<comment type="function">
    <text evidence="10">Catalyzes the first step in hexosamine metabolism, converting fructose-6P into glucosamine-6P using glutamine as a nitrogen source.</text>
</comment>
<evidence type="ECO:0000256" key="8">
    <source>
        <dbReference type="ARBA" id="ARBA00022737"/>
    </source>
</evidence>
<dbReference type="FunFam" id="3.60.20.10:FF:000006">
    <property type="entry name" value="Glutamine--fructose-6-phosphate aminotransferase [isomerizing]"/>
    <property type="match status" value="1"/>
</dbReference>
<dbReference type="InterPro" id="IPR001347">
    <property type="entry name" value="SIS_dom"/>
</dbReference>
<dbReference type="InterPro" id="IPR029055">
    <property type="entry name" value="Ntn_hydrolases_N"/>
</dbReference>
<dbReference type="GO" id="GO:0005829">
    <property type="term" value="C:cytosol"/>
    <property type="evidence" value="ECO:0007669"/>
    <property type="project" value="TreeGrafter"/>
</dbReference>
<dbReference type="GO" id="GO:0004360">
    <property type="term" value="F:glutamine-fructose-6-phosphate transaminase (isomerizing) activity"/>
    <property type="evidence" value="ECO:0007669"/>
    <property type="project" value="UniProtKB-UniRule"/>
</dbReference>
<dbReference type="FunFam" id="3.40.50.10490:FF:000001">
    <property type="entry name" value="Glutamine--fructose-6-phosphate aminotransferase [isomerizing]"/>
    <property type="match status" value="1"/>
</dbReference>
<organism evidence="13">
    <name type="scientific">Acetithermum autotrophicum</name>
    <dbReference type="NCBI Taxonomy" id="1446466"/>
    <lineage>
        <taxon>Bacteria</taxon>
        <taxon>Candidatus Bipolaricaulota</taxon>
        <taxon>Candidatus Acetithermum</taxon>
    </lineage>
</organism>
<feature type="domain" description="Glutamine amidotransferase type-2" evidence="11">
    <location>
        <begin position="2"/>
        <end position="218"/>
    </location>
</feature>
<dbReference type="GO" id="GO:0006487">
    <property type="term" value="P:protein N-linked glycosylation"/>
    <property type="evidence" value="ECO:0007669"/>
    <property type="project" value="TreeGrafter"/>
</dbReference>
<dbReference type="PANTHER" id="PTHR10937">
    <property type="entry name" value="GLUCOSAMINE--FRUCTOSE-6-PHOSPHATE AMINOTRANSFERASE, ISOMERIZING"/>
    <property type="match status" value="1"/>
</dbReference>
<accession>H5SVC0</accession>
<keyword evidence="9" id="KW-0315">Glutamine amidotransferase</keyword>
<dbReference type="Gene3D" id="3.60.20.10">
    <property type="entry name" value="Glutamine Phosphoribosylpyrophosphate, subunit 1, domain 1"/>
    <property type="match status" value="1"/>
</dbReference>
<protein>
    <recommendedName>
        <fullName evidence="4 10">Glutamine--fructose-6-phosphate aminotransferase [isomerizing]</fullName>
        <ecNumber evidence="3 10">2.6.1.16</ecNumber>
    </recommendedName>
    <alternativeName>
        <fullName evidence="10">D-fructose-6-phosphate amidotransferase</fullName>
    </alternativeName>
    <alternativeName>
        <fullName evidence="10">GFAT</fullName>
    </alternativeName>
    <alternativeName>
        <fullName evidence="10">Glucosamine-6-phosphate synthase</fullName>
    </alternativeName>
    <alternativeName>
        <fullName evidence="10">Hexosephosphate aminotransferase</fullName>
    </alternativeName>
    <alternativeName>
        <fullName evidence="10">L-glutamine--D-fructose-6-phosphate amidotransferase</fullName>
    </alternativeName>
</protein>
<dbReference type="InterPro" id="IPR017932">
    <property type="entry name" value="GATase_2_dom"/>
</dbReference>
<dbReference type="GO" id="GO:0006002">
    <property type="term" value="P:fructose 6-phosphate metabolic process"/>
    <property type="evidence" value="ECO:0007669"/>
    <property type="project" value="TreeGrafter"/>
</dbReference>
<dbReference type="SUPFAM" id="SSF53697">
    <property type="entry name" value="SIS domain"/>
    <property type="match status" value="1"/>
</dbReference>